<organism evidence="4 5">
    <name type="scientific">Corynebacterium diphtheriae (strain ATCC 700971 / NCTC 13129 / Biotype gravis)</name>
    <dbReference type="NCBI Taxonomy" id="257309"/>
    <lineage>
        <taxon>Bacteria</taxon>
        <taxon>Bacillati</taxon>
        <taxon>Actinomycetota</taxon>
        <taxon>Actinomycetes</taxon>
        <taxon>Mycobacteriales</taxon>
        <taxon>Corynebacteriaceae</taxon>
        <taxon>Corynebacterium</taxon>
    </lineage>
</organism>
<protein>
    <submittedName>
        <fullName evidence="4">Hydrolase</fullName>
    </submittedName>
</protein>
<dbReference type="PANTHER" id="PTHR34135:SF2">
    <property type="entry name" value="LYSOZYME"/>
    <property type="match status" value="1"/>
</dbReference>
<dbReference type="SUPFAM" id="SSF51445">
    <property type="entry name" value="(Trans)glycosidases"/>
    <property type="match status" value="1"/>
</dbReference>
<dbReference type="CDD" id="cd00599">
    <property type="entry name" value="GH25_muramidase"/>
    <property type="match status" value="1"/>
</dbReference>
<dbReference type="GO" id="GO:0016998">
    <property type="term" value="P:cell wall macromolecule catabolic process"/>
    <property type="evidence" value="ECO:0007669"/>
    <property type="project" value="InterPro"/>
</dbReference>
<accession>Q6NEG8</accession>
<evidence type="ECO:0000256" key="2">
    <source>
        <dbReference type="ARBA" id="ARBA00022801"/>
    </source>
</evidence>
<gene>
    <name evidence="4" type="ordered locus">DIP2306</name>
</gene>
<proteinExistence type="inferred from homology"/>
<dbReference type="InterPro" id="IPR002053">
    <property type="entry name" value="Glyco_hydro_25"/>
</dbReference>
<dbReference type="KEGG" id="cdi:DIP2306"/>
<keyword evidence="3" id="KW-0326">Glycosidase</keyword>
<dbReference type="InterPro" id="IPR018077">
    <property type="entry name" value="Glyco_hydro_fam25_subgr"/>
</dbReference>
<dbReference type="HOGENOM" id="CLU_045649_0_0_11"/>
<dbReference type="SMART" id="SM00641">
    <property type="entry name" value="Glyco_25"/>
    <property type="match status" value="1"/>
</dbReference>
<evidence type="ECO:0000256" key="3">
    <source>
        <dbReference type="ARBA" id="ARBA00023295"/>
    </source>
</evidence>
<dbReference type="EMBL" id="BX248360">
    <property type="protein sequence ID" value="CAE50829.1"/>
    <property type="molecule type" value="Genomic_DNA"/>
</dbReference>
<dbReference type="GO" id="GO:0016052">
    <property type="term" value="P:carbohydrate catabolic process"/>
    <property type="evidence" value="ECO:0007669"/>
    <property type="project" value="TreeGrafter"/>
</dbReference>
<keyword evidence="2 4" id="KW-0378">Hydrolase</keyword>
<dbReference type="Proteomes" id="UP000002198">
    <property type="component" value="Chromosome"/>
</dbReference>
<dbReference type="GO" id="GO:0003796">
    <property type="term" value="F:lysozyme activity"/>
    <property type="evidence" value="ECO:0007669"/>
    <property type="project" value="InterPro"/>
</dbReference>
<dbReference type="PANTHER" id="PTHR34135">
    <property type="entry name" value="LYSOZYME"/>
    <property type="match status" value="1"/>
</dbReference>
<name>Q6NEG8_CORDI</name>
<dbReference type="PROSITE" id="PS51904">
    <property type="entry name" value="GLYCOSYL_HYDROL_F25_2"/>
    <property type="match status" value="1"/>
</dbReference>
<evidence type="ECO:0000313" key="4">
    <source>
        <dbReference type="EMBL" id="CAE50829.1"/>
    </source>
</evidence>
<evidence type="ECO:0000313" key="5">
    <source>
        <dbReference type="Proteomes" id="UP000002198"/>
    </source>
</evidence>
<dbReference type="InterPro" id="IPR017853">
    <property type="entry name" value="GH"/>
</dbReference>
<dbReference type="AlphaFoldDB" id="Q6NEG8"/>
<keyword evidence="5" id="KW-1185">Reference proteome</keyword>
<dbReference type="GO" id="GO:0009253">
    <property type="term" value="P:peptidoglycan catabolic process"/>
    <property type="evidence" value="ECO:0007669"/>
    <property type="project" value="InterPro"/>
</dbReference>
<sequence length="378" mass="39987">MCIVRGVKKKSHLLSGITGGTVAVLTSAMLAIAPAHALPLPIPIGASSGIDVSGHQHPGGIAIDWKSVQRDGQSFAFVKASEGEGWSNDYFTQDAKQAANSGLKVGTYHYARPSKDARTQARHYAAQVAQINDHSLPPVLDIEVAEGKTPEQLAAWTKTFLNEFESQSGRKPMIYTYRYFWTHDMANTKQFAEYPLWLAAYQTQAPEPVGGWDTIDFWQRSGSGRINGIVGDVDLNLFNGDDAQLDAFAAGNYASAGGKFASISLPGIADLGGDSQALVSAVAALAAGVAAAPQVAQAAENAGLSTEGAEELIKVVQDLINSGNLPIDQLKDLAAGNYSVGDLVILLDNAQHLAATSSEPQNQNINVDQLVALAKNFI</sequence>
<reference evidence="4 5" key="1">
    <citation type="journal article" date="2003" name="Nucleic Acids Res.">
        <title>The complete genome sequence and analysis of Corynebacterium diphtheriae NCTC13129.</title>
        <authorList>
            <person name="Cerdeno-Tarraga A.M."/>
            <person name="Efstratiou A."/>
            <person name="Dover L.G."/>
            <person name="Holden M.T.G."/>
            <person name="Pallen M."/>
            <person name="Bentley S.D."/>
            <person name="Besra G.S."/>
            <person name="Churcher C."/>
            <person name="James K.D."/>
            <person name="De Zoysa A."/>
            <person name="Chillingworth T."/>
            <person name="Cronin A."/>
            <person name="Dowd L."/>
            <person name="Feltwell T."/>
            <person name="Hamlin N."/>
            <person name="Holroyd S."/>
            <person name="Jagels K."/>
            <person name="Moule S."/>
            <person name="Quail M.A."/>
            <person name="Rabbinowitsch E."/>
            <person name="Rutherford K."/>
            <person name="Thomson N.R."/>
            <person name="Unwin L."/>
            <person name="Whitehead S."/>
            <person name="Barrell B.G.Parkhill.J."/>
        </authorList>
    </citation>
    <scope>NUCLEOTIDE SEQUENCE [LARGE SCALE GENOMIC DNA]</scope>
    <source>
        <strain evidence="5">ATCC 700971 / NCTC 13129 / Biotype gravis</strain>
    </source>
</reference>
<evidence type="ECO:0000256" key="1">
    <source>
        <dbReference type="ARBA" id="ARBA00010646"/>
    </source>
</evidence>
<dbReference type="Gene3D" id="3.20.20.80">
    <property type="entry name" value="Glycosidases"/>
    <property type="match status" value="1"/>
</dbReference>
<dbReference type="Pfam" id="PF01183">
    <property type="entry name" value="Glyco_hydro_25"/>
    <property type="match status" value="1"/>
</dbReference>
<comment type="similarity">
    <text evidence="1">Belongs to the glycosyl hydrolase 25 family.</text>
</comment>